<name>A0AAW0QIQ4_9PEZI</name>
<dbReference type="AlphaFoldDB" id="A0AAW0QIQ4"/>
<evidence type="ECO:0000313" key="2">
    <source>
        <dbReference type="Proteomes" id="UP001392437"/>
    </source>
</evidence>
<evidence type="ECO:0000313" key="1">
    <source>
        <dbReference type="EMBL" id="KAK8105108.1"/>
    </source>
</evidence>
<proteinExistence type="predicted"/>
<comment type="caution">
    <text evidence="1">The sequence shown here is derived from an EMBL/GenBank/DDBJ whole genome shotgun (WGS) entry which is preliminary data.</text>
</comment>
<organism evidence="1 2">
    <name type="scientific">Apiospora kogelbergensis</name>
    <dbReference type="NCBI Taxonomy" id="1337665"/>
    <lineage>
        <taxon>Eukaryota</taxon>
        <taxon>Fungi</taxon>
        <taxon>Dikarya</taxon>
        <taxon>Ascomycota</taxon>
        <taxon>Pezizomycotina</taxon>
        <taxon>Sordariomycetes</taxon>
        <taxon>Xylariomycetidae</taxon>
        <taxon>Amphisphaeriales</taxon>
        <taxon>Apiosporaceae</taxon>
        <taxon>Apiospora</taxon>
    </lineage>
</organism>
<dbReference type="Proteomes" id="UP001392437">
    <property type="component" value="Unassembled WGS sequence"/>
</dbReference>
<reference evidence="1 2" key="1">
    <citation type="submission" date="2023-01" db="EMBL/GenBank/DDBJ databases">
        <title>Analysis of 21 Apiospora genomes using comparative genomics revels a genus with tremendous synthesis potential of carbohydrate active enzymes and secondary metabolites.</title>
        <authorList>
            <person name="Sorensen T."/>
        </authorList>
    </citation>
    <scope>NUCLEOTIDE SEQUENCE [LARGE SCALE GENOMIC DNA]</scope>
    <source>
        <strain evidence="1 2">CBS 117206</strain>
    </source>
</reference>
<accession>A0AAW0QIQ4</accession>
<gene>
    <name evidence="1" type="ORF">PG999_008467</name>
</gene>
<keyword evidence="2" id="KW-1185">Reference proteome</keyword>
<protein>
    <submittedName>
        <fullName evidence="1">Uncharacterized protein</fullName>
    </submittedName>
</protein>
<sequence length="69" mass="7471">MRNTKFLPHEPGSIAAAAVLVAGSDLWGCDDYGSRQSNSSRESPVVPEGAEWMDDKELIRNSGQWVGGH</sequence>
<dbReference type="EMBL" id="JAQQWP010000008">
    <property type="protein sequence ID" value="KAK8105108.1"/>
    <property type="molecule type" value="Genomic_DNA"/>
</dbReference>